<evidence type="ECO:0000256" key="1">
    <source>
        <dbReference type="SAM" id="MobiDB-lite"/>
    </source>
</evidence>
<keyword evidence="4" id="KW-1185">Reference proteome</keyword>
<dbReference type="EMBL" id="KI925463">
    <property type="protein sequence ID" value="ETW77235.1"/>
    <property type="molecule type" value="Genomic_DNA"/>
</dbReference>
<evidence type="ECO:0000313" key="3">
    <source>
        <dbReference type="EMBL" id="ETW77235.1"/>
    </source>
</evidence>
<sequence>MPELVISPSSTSSSGQTSLPRAAFQTPIRILKRSPNGNANGNTTSGASSSAQASFAEREARYHAARERIFADVGPRSGDESTQPAINHIPGAVLSVVRNPRGPAPDVSENAAAEQPVRGFSVRGRGRERGMGRRKDSKGGPGLANGAITDVATQESAR</sequence>
<feature type="compositionally biased region" description="Basic and acidic residues" evidence="1">
    <location>
        <begin position="125"/>
        <end position="138"/>
    </location>
</feature>
<feature type="region of interest" description="Disordered" evidence="1">
    <location>
        <begin position="1"/>
        <end position="62"/>
    </location>
</feature>
<dbReference type="KEGG" id="hir:HETIRDRAFT_454584"/>
<dbReference type="Pfam" id="PF12752">
    <property type="entry name" value="SUZ"/>
    <property type="match status" value="1"/>
</dbReference>
<dbReference type="Proteomes" id="UP000030671">
    <property type="component" value="Unassembled WGS sequence"/>
</dbReference>
<protein>
    <recommendedName>
        <fullName evidence="2">SUZ domain-containing protein</fullName>
    </recommendedName>
</protein>
<proteinExistence type="predicted"/>
<feature type="compositionally biased region" description="Low complexity" evidence="1">
    <location>
        <begin position="36"/>
        <end position="51"/>
    </location>
</feature>
<dbReference type="InterPro" id="IPR024771">
    <property type="entry name" value="SUZ"/>
</dbReference>
<feature type="region of interest" description="Disordered" evidence="1">
    <location>
        <begin position="97"/>
        <end position="158"/>
    </location>
</feature>
<dbReference type="InParanoid" id="W4JVY6"/>
<evidence type="ECO:0000259" key="2">
    <source>
        <dbReference type="PROSITE" id="PS51673"/>
    </source>
</evidence>
<feature type="domain" description="SUZ" evidence="2">
    <location>
        <begin position="1"/>
        <end position="74"/>
    </location>
</feature>
<dbReference type="AlphaFoldDB" id="W4JVY6"/>
<reference evidence="3 4" key="1">
    <citation type="journal article" date="2012" name="New Phytol.">
        <title>Insight into trade-off between wood decay and parasitism from the genome of a fungal forest pathogen.</title>
        <authorList>
            <person name="Olson A."/>
            <person name="Aerts A."/>
            <person name="Asiegbu F."/>
            <person name="Belbahri L."/>
            <person name="Bouzid O."/>
            <person name="Broberg A."/>
            <person name="Canback B."/>
            <person name="Coutinho P.M."/>
            <person name="Cullen D."/>
            <person name="Dalman K."/>
            <person name="Deflorio G."/>
            <person name="van Diepen L.T."/>
            <person name="Dunand C."/>
            <person name="Duplessis S."/>
            <person name="Durling M."/>
            <person name="Gonthier P."/>
            <person name="Grimwood J."/>
            <person name="Fossdal C.G."/>
            <person name="Hansson D."/>
            <person name="Henrissat B."/>
            <person name="Hietala A."/>
            <person name="Himmelstrand K."/>
            <person name="Hoffmeister D."/>
            <person name="Hogberg N."/>
            <person name="James T.Y."/>
            <person name="Karlsson M."/>
            <person name="Kohler A."/>
            <person name="Kues U."/>
            <person name="Lee Y.H."/>
            <person name="Lin Y.C."/>
            <person name="Lind M."/>
            <person name="Lindquist E."/>
            <person name="Lombard V."/>
            <person name="Lucas S."/>
            <person name="Lunden K."/>
            <person name="Morin E."/>
            <person name="Murat C."/>
            <person name="Park J."/>
            <person name="Raffaello T."/>
            <person name="Rouze P."/>
            <person name="Salamov A."/>
            <person name="Schmutz J."/>
            <person name="Solheim H."/>
            <person name="Stahlberg J."/>
            <person name="Velez H."/>
            <person name="de Vries R.P."/>
            <person name="Wiebenga A."/>
            <person name="Woodward S."/>
            <person name="Yakovlev I."/>
            <person name="Garbelotto M."/>
            <person name="Martin F."/>
            <person name="Grigoriev I.V."/>
            <person name="Stenlid J."/>
        </authorList>
    </citation>
    <scope>NUCLEOTIDE SEQUENCE [LARGE SCALE GENOMIC DNA]</scope>
    <source>
        <strain evidence="3 4">TC 32-1</strain>
    </source>
</reference>
<dbReference type="GeneID" id="20676534"/>
<name>W4JVY6_HETIT</name>
<gene>
    <name evidence="3" type="ORF">HETIRDRAFT_454584</name>
</gene>
<dbReference type="RefSeq" id="XP_009550771.1">
    <property type="nucleotide sequence ID" value="XM_009552476.1"/>
</dbReference>
<dbReference type="HOGENOM" id="CLU_1815813_0_0_1"/>
<evidence type="ECO:0000313" key="4">
    <source>
        <dbReference type="Proteomes" id="UP000030671"/>
    </source>
</evidence>
<accession>W4JVY6</accession>
<feature type="compositionally biased region" description="Low complexity" evidence="1">
    <location>
        <begin position="7"/>
        <end position="18"/>
    </location>
</feature>
<organism evidence="3 4">
    <name type="scientific">Heterobasidion irregulare (strain TC 32-1)</name>
    <dbReference type="NCBI Taxonomy" id="747525"/>
    <lineage>
        <taxon>Eukaryota</taxon>
        <taxon>Fungi</taxon>
        <taxon>Dikarya</taxon>
        <taxon>Basidiomycota</taxon>
        <taxon>Agaricomycotina</taxon>
        <taxon>Agaricomycetes</taxon>
        <taxon>Russulales</taxon>
        <taxon>Bondarzewiaceae</taxon>
        <taxon>Heterobasidion</taxon>
        <taxon>Heterobasidion annosum species complex</taxon>
    </lineage>
</organism>
<dbReference type="PROSITE" id="PS51673">
    <property type="entry name" value="SUZ"/>
    <property type="match status" value="1"/>
</dbReference>